<evidence type="ECO:0000259" key="2">
    <source>
        <dbReference type="PROSITE" id="PS50097"/>
    </source>
</evidence>
<feature type="domain" description="BTB" evidence="2">
    <location>
        <begin position="23"/>
        <end position="96"/>
    </location>
</feature>
<dbReference type="CDD" id="cd18186">
    <property type="entry name" value="BTB_POZ_ZBTB_KLHL-like"/>
    <property type="match status" value="1"/>
</dbReference>
<dbReference type="EMBL" id="BEXD01004366">
    <property type="protein sequence ID" value="GBC10232.1"/>
    <property type="molecule type" value="Genomic_DNA"/>
</dbReference>
<dbReference type="Gene3D" id="1.25.40.420">
    <property type="match status" value="1"/>
</dbReference>
<dbReference type="AlphaFoldDB" id="A0A2Z6SIJ7"/>
<comment type="caution">
    <text evidence="4">The sequence shown here is derived from an EMBL/GenBank/DDBJ whole genome shotgun (WGS) entry which is preliminary data.</text>
</comment>
<dbReference type="PROSITE" id="PS51886">
    <property type="entry name" value="TLDC"/>
    <property type="match status" value="1"/>
</dbReference>
<organism evidence="4 6">
    <name type="scientific">Rhizophagus clarus</name>
    <dbReference type="NCBI Taxonomy" id="94130"/>
    <lineage>
        <taxon>Eukaryota</taxon>
        <taxon>Fungi</taxon>
        <taxon>Fungi incertae sedis</taxon>
        <taxon>Mucoromycota</taxon>
        <taxon>Glomeromycotina</taxon>
        <taxon>Glomeromycetes</taxon>
        <taxon>Glomerales</taxon>
        <taxon>Glomeraceae</taxon>
        <taxon>Rhizophagus</taxon>
    </lineage>
</organism>
<feature type="transmembrane region" description="Helical" evidence="1">
    <location>
        <begin position="580"/>
        <end position="600"/>
    </location>
</feature>
<reference evidence="5" key="2">
    <citation type="submission" date="2019-10" db="EMBL/GenBank/DDBJ databases">
        <title>Conservation and host-specific expression of non-tandemly repeated heterogenous ribosome RNA gene in arbuscular mycorrhizal fungi.</title>
        <authorList>
            <person name="Maeda T."/>
            <person name="Kobayashi Y."/>
            <person name="Nakagawa T."/>
            <person name="Ezawa T."/>
            <person name="Yamaguchi K."/>
            <person name="Bino T."/>
            <person name="Nishimoto Y."/>
            <person name="Shigenobu S."/>
            <person name="Kawaguchi M."/>
        </authorList>
    </citation>
    <scope>NUCLEOTIDE SEQUENCE</scope>
    <source>
        <strain evidence="5">HR1</strain>
    </source>
</reference>
<dbReference type="SUPFAM" id="SSF54695">
    <property type="entry name" value="POZ domain"/>
    <property type="match status" value="1"/>
</dbReference>
<evidence type="ECO:0000256" key="1">
    <source>
        <dbReference type="SAM" id="Phobius"/>
    </source>
</evidence>
<accession>A0A2Z6SIJ7</accession>
<protein>
    <submittedName>
        <fullName evidence="5">BTB/POZ domain-containing protein</fullName>
    </submittedName>
</protein>
<dbReference type="InterPro" id="IPR051481">
    <property type="entry name" value="BTB-POZ/Galectin-3-binding"/>
</dbReference>
<dbReference type="Pfam" id="PF00651">
    <property type="entry name" value="BTB"/>
    <property type="match status" value="1"/>
</dbReference>
<dbReference type="SMART" id="SM00584">
    <property type="entry name" value="TLDc"/>
    <property type="match status" value="1"/>
</dbReference>
<keyword evidence="1" id="KW-0472">Membrane</keyword>
<evidence type="ECO:0000313" key="4">
    <source>
        <dbReference type="EMBL" id="GBC10232.1"/>
    </source>
</evidence>
<proteinExistence type="predicted"/>
<dbReference type="Pfam" id="PF07534">
    <property type="entry name" value="TLD"/>
    <property type="match status" value="1"/>
</dbReference>
<gene>
    <name evidence="5" type="ORF">RCL2_001726000</name>
    <name evidence="4" type="ORF">RclHR1_09460005</name>
</gene>
<dbReference type="InterPro" id="IPR006571">
    <property type="entry name" value="TLDc_dom"/>
</dbReference>
<feature type="domain" description="TLDc" evidence="3">
    <location>
        <begin position="296"/>
        <end position="473"/>
    </location>
</feature>
<evidence type="ECO:0000313" key="6">
    <source>
        <dbReference type="Proteomes" id="UP000247702"/>
    </source>
</evidence>
<dbReference type="Gene3D" id="3.30.710.10">
    <property type="entry name" value="Potassium Channel Kv1.1, Chain A"/>
    <property type="match status" value="1"/>
</dbReference>
<keyword evidence="1" id="KW-1133">Transmembrane helix</keyword>
<dbReference type="PROSITE" id="PS50097">
    <property type="entry name" value="BTB"/>
    <property type="match status" value="1"/>
</dbReference>
<dbReference type="EMBL" id="BLAL01000194">
    <property type="protein sequence ID" value="GES90416.1"/>
    <property type="molecule type" value="Genomic_DNA"/>
</dbReference>
<dbReference type="SMART" id="SM00225">
    <property type="entry name" value="BTB"/>
    <property type="match status" value="1"/>
</dbReference>
<dbReference type="Pfam" id="PF07707">
    <property type="entry name" value="BACK"/>
    <property type="match status" value="1"/>
</dbReference>
<keyword evidence="6" id="KW-1185">Reference proteome</keyword>
<evidence type="ECO:0000259" key="3">
    <source>
        <dbReference type="PROSITE" id="PS51886"/>
    </source>
</evidence>
<evidence type="ECO:0000313" key="5">
    <source>
        <dbReference type="EMBL" id="GES90416.1"/>
    </source>
</evidence>
<dbReference type="InterPro" id="IPR011333">
    <property type="entry name" value="SKP1/BTB/POZ_sf"/>
</dbReference>
<dbReference type="InterPro" id="IPR011705">
    <property type="entry name" value="BACK"/>
</dbReference>
<dbReference type="PANTHER" id="PTHR24410">
    <property type="entry name" value="HL07962P-RELATED"/>
    <property type="match status" value="1"/>
</dbReference>
<keyword evidence="1" id="KW-0812">Transmembrane</keyword>
<dbReference type="SMART" id="SM00875">
    <property type="entry name" value="BACK"/>
    <property type="match status" value="1"/>
</dbReference>
<dbReference type="PANTHER" id="PTHR24410:SF23">
    <property type="entry name" value="BTB DOMAIN-CONTAINING PROTEIN-RELATED"/>
    <property type="match status" value="1"/>
</dbReference>
<dbReference type="Proteomes" id="UP000247702">
    <property type="component" value="Unassembled WGS sequence"/>
</dbReference>
<dbReference type="InterPro" id="IPR000210">
    <property type="entry name" value="BTB/POZ_dom"/>
</dbReference>
<dbReference type="Proteomes" id="UP000615446">
    <property type="component" value="Unassembled WGS sequence"/>
</dbReference>
<feature type="transmembrane region" description="Helical" evidence="1">
    <location>
        <begin position="606"/>
        <end position="628"/>
    </location>
</feature>
<sequence length="643" mass="74604">MSYDKTQTLSTDLSNLFKDTNNCDVKILVGNEPNIKEFKAHSLILSLRSIYFKRAFSAQCAKKDDGFFISNQPNISPTVFDILINYIYSGTLSVDNNEVSFVDILIASDELRLLEIQQQLKIRLLEKESAWKLPKDFISLYRFSQDDRFTNLYEVAIRLVCRNAHFIFNSKEFLKIKEEHLIQLLERDDLNLEEIEIWDYLIKWGIENTDSILDKNSTNWTLMDFNELEKTLHNCIPYIRFSQMSPEGFNVLRKRFKSILPEDLIDDVLEYFSDPNTKPTLKNLPPRVSTYPLDSRIINAQDATTIAGWIDKKKEIPYRLRNMPFEFKLIYRASREGFGIKKFHECCDNKGPTVVIIKVRNSGEIIGGYNPLDWRSINNHSCTYCVNQKCKTSDSFIFSLSSLSSGVIPKLSRVTSKKEAIIWCGNKGPCFGLQDLWIQNNLRIGKSKQKSYENKIIDSETFEIEEYEVFQIIDKRSSPFNHVIKTLNFGVGVCKKIFSFPWKVCKKICSFPWKVCKKIFSFPWKVCKKIFSFSWRVCKAIFSFSWSVCKAIFSFPWKVVKKTCQLIGQFISSNEDLAEYIFSCIIISSVALLAFIIAYKFIVSSLLVQCIIILSIVTIKLFLVIACLRSRRQSEETSRFLIG</sequence>
<dbReference type="OrthoDB" id="298084at2759"/>
<name>A0A2Z6SIJ7_9GLOM</name>
<reference evidence="4 6" key="1">
    <citation type="submission" date="2017-11" db="EMBL/GenBank/DDBJ databases">
        <title>The genome of Rhizophagus clarus HR1 reveals common genetic basis of auxotrophy among arbuscular mycorrhizal fungi.</title>
        <authorList>
            <person name="Kobayashi Y."/>
        </authorList>
    </citation>
    <scope>NUCLEOTIDE SEQUENCE [LARGE SCALE GENOMIC DNA]</scope>
    <source>
        <strain evidence="4 6">HR1</strain>
    </source>
</reference>